<comment type="similarity">
    <text evidence="1">Belongs to the sigma-70 factor family. ECF subfamily.</text>
</comment>
<dbReference type="GO" id="GO:0003677">
    <property type="term" value="F:DNA binding"/>
    <property type="evidence" value="ECO:0007669"/>
    <property type="project" value="InterPro"/>
</dbReference>
<dbReference type="RefSeq" id="WP_074964018.1">
    <property type="nucleotide sequence ID" value="NZ_JNFF01000033.1"/>
</dbReference>
<evidence type="ECO:0000313" key="7">
    <source>
        <dbReference type="Proteomes" id="UP000028007"/>
    </source>
</evidence>
<dbReference type="InterPro" id="IPR039425">
    <property type="entry name" value="RNA_pol_sigma-70-like"/>
</dbReference>
<dbReference type="InterPro" id="IPR013324">
    <property type="entry name" value="RNA_pol_sigma_r3/r4-like"/>
</dbReference>
<sequence length="204" mass="23874">MQNLRLNPGESENLHWQSFKTGNPASFEYLYQQYSAGLYNYGDKFSGDKDLIKECIQELFVQIWTKRSSIGNPEHIKNYLYKSFRNLILKKTAQLQKNQGFDDLENYGFNVSLNIEEALIDGERRKKISGHLQEAISKLTARQKEAIFLRFYEQLSYEEIAEVMGITVKASYKIMARSLSFLRDNLSKEDLLILYMAFHMKLLN</sequence>
<dbReference type="GO" id="GO:0016987">
    <property type="term" value="F:sigma factor activity"/>
    <property type="evidence" value="ECO:0007669"/>
    <property type="project" value="UniProtKB-KW"/>
</dbReference>
<dbReference type="SUPFAM" id="SSF88659">
    <property type="entry name" value="Sigma3 and sigma4 domains of RNA polymerase sigma factors"/>
    <property type="match status" value="1"/>
</dbReference>
<evidence type="ECO:0000259" key="5">
    <source>
        <dbReference type="Pfam" id="PF08281"/>
    </source>
</evidence>
<dbReference type="AlphaFoldDB" id="A0A081PIQ0"/>
<dbReference type="GO" id="GO:0006352">
    <property type="term" value="P:DNA-templated transcription initiation"/>
    <property type="evidence" value="ECO:0007669"/>
    <property type="project" value="InterPro"/>
</dbReference>
<dbReference type="PANTHER" id="PTHR43133:SF46">
    <property type="entry name" value="RNA POLYMERASE SIGMA-70 FACTOR ECF SUBFAMILY"/>
    <property type="match status" value="1"/>
</dbReference>
<dbReference type="SUPFAM" id="SSF88946">
    <property type="entry name" value="Sigma2 domain of RNA polymerase sigma factors"/>
    <property type="match status" value="1"/>
</dbReference>
<keyword evidence="4" id="KW-0804">Transcription</keyword>
<evidence type="ECO:0000256" key="4">
    <source>
        <dbReference type="ARBA" id="ARBA00023163"/>
    </source>
</evidence>
<dbReference type="Proteomes" id="UP000028007">
    <property type="component" value="Unassembled WGS sequence"/>
</dbReference>
<name>A0A081PIQ0_9SPHI</name>
<dbReference type="EMBL" id="JNFF01000033">
    <property type="protein sequence ID" value="KEQ30573.1"/>
    <property type="molecule type" value="Genomic_DNA"/>
</dbReference>
<accession>A0A081PIQ0</accession>
<organism evidence="6 7">
    <name type="scientific">Pedobacter antarcticus 4BY</name>
    <dbReference type="NCBI Taxonomy" id="1358423"/>
    <lineage>
        <taxon>Bacteria</taxon>
        <taxon>Pseudomonadati</taxon>
        <taxon>Bacteroidota</taxon>
        <taxon>Sphingobacteriia</taxon>
        <taxon>Sphingobacteriales</taxon>
        <taxon>Sphingobacteriaceae</taxon>
        <taxon>Pedobacter</taxon>
    </lineage>
</organism>
<dbReference type="OrthoDB" id="9150024at2"/>
<dbReference type="InterPro" id="IPR036388">
    <property type="entry name" value="WH-like_DNA-bd_sf"/>
</dbReference>
<evidence type="ECO:0000256" key="2">
    <source>
        <dbReference type="ARBA" id="ARBA00023015"/>
    </source>
</evidence>
<reference evidence="6 7" key="1">
    <citation type="journal article" date="1992" name="Int. J. Syst. Bacteriol.">
        <title>Sphingobacterium antarcticus sp. nov. a Psychrotrophic Bacterium from the Soils of Schirmacher Oasis, Antarctica.</title>
        <authorList>
            <person name="Shivaji S."/>
            <person name="Ray M.K."/>
            <person name="Rao N.S."/>
            <person name="Saiserr L."/>
            <person name="Jagannadham M.V."/>
            <person name="Kumar G.S."/>
            <person name="Reddy G."/>
            <person name="Bhargava P.M."/>
        </authorList>
    </citation>
    <scope>NUCLEOTIDE SEQUENCE [LARGE SCALE GENOMIC DNA]</scope>
    <source>
        <strain evidence="6 7">4BY</strain>
    </source>
</reference>
<keyword evidence="2" id="KW-0805">Transcription regulation</keyword>
<dbReference type="InterPro" id="IPR014284">
    <property type="entry name" value="RNA_pol_sigma-70_dom"/>
</dbReference>
<dbReference type="InterPro" id="IPR013249">
    <property type="entry name" value="RNA_pol_sigma70_r4_t2"/>
</dbReference>
<protein>
    <recommendedName>
        <fullName evidence="5">RNA polymerase sigma factor 70 region 4 type 2 domain-containing protein</fullName>
    </recommendedName>
</protein>
<dbReference type="NCBIfam" id="TIGR02937">
    <property type="entry name" value="sigma70-ECF"/>
    <property type="match status" value="1"/>
</dbReference>
<dbReference type="CDD" id="cd06171">
    <property type="entry name" value="Sigma70_r4"/>
    <property type="match status" value="1"/>
</dbReference>
<comment type="caution">
    <text evidence="6">The sequence shown here is derived from an EMBL/GenBank/DDBJ whole genome shotgun (WGS) entry which is preliminary data.</text>
</comment>
<gene>
    <name evidence="6" type="ORF">N180_04940</name>
</gene>
<evidence type="ECO:0000256" key="1">
    <source>
        <dbReference type="ARBA" id="ARBA00010641"/>
    </source>
</evidence>
<keyword evidence="7" id="KW-1185">Reference proteome</keyword>
<dbReference type="Gene3D" id="1.10.1740.10">
    <property type="match status" value="1"/>
</dbReference>
<evidence type="ECO:0000313" key="6">
    <source>
        <dbReference type="EMBL" id="KEQ30573.1"/>
    </source>
</evidence>
<dbReference type="eggNOG" id="COG1595">
    <property type="taxonomic scope" value="Bacteria"/>
</dbReference>
<keyword evidence="3" id="KW-0731">Sigma factor</keyword>
<proteinExistence type="inferred from homology"/>
<evidence type="ECO:0000256" key="3">
    <source>
        <dbReference type="ARBA" id="ARBA00023082"/>
    </source>
</evidence>
<dbReference type="Gene3D" id="1.10.10.10">
    <property type="entry name" value="Winged helix-like DNA-binding domain superfamily/Winged helix DNA-binding domain"/>
    <property type="match status" value="1"/>
</dbReference>
<dbReference type="Pfam" id="PF08281">
    <property type="entry name" value="Sigma70_r4_2"/>
    <property type="match status" value="1"/>
</dbReference>
<dbReference type="PANTHER" id="PTHR43133">
    <property type="entry name" value="RNA POLYMERASE ECF-TYPE SIGMA FACTO"/>
    <property type="match status" value="1"/>
</dbReference>
<feature type="domain" description="RNA polymerase sigma factor 70 region 4 type 2" evidence="5">
    <location>
        <begin position="132"/>
        <end position="180"/>
    </location>
</feature>
<dbReference type="InterPro" id="IPR013325">
    <property type="entry name" value="RNA_pol_sigma_r2"/>
</dbReference>